<dbReference type="Pfam" id="PF00646">
    <property type="entry name" value="F-box"/>
    <property type="match status" value="1"/>
</dbReference>
<keyword evidence="4" id="KW-1185">Reference proteome</keyword>
<dbReference type="InterPro" id="IPR055357">
    <property type="entry name" value="LRR_At1g61320_AtMIF1"/>
</dbReference>
<dbReference type="PANTHER" id="PTHR34145:SF28">
    <property type="entry name" value="F-BOX DOMAIN-CONTAINING PROTEIN"/>
    <property type="match status" value="1"/>
</dbReference>
<name>A0AAP0H411_9ASTR</name>
<dbReference type="SUPFAM" id="SSF52047">
    <property type="entry name" value="RNI-like"/>
    <property type="match status" value="1"/>
</dbReference>
<comment type="caution">
    <text evidence="3">The sequence shown here is derived from an EMBL/GenBank/DDBJ whole genome shotgun (WGS) entry which is preliminary data.</text>
</comment>
<sequence length="530" mass="61187">MDRISQLPDFIIHHILSFVSKFHGPPVALVRMSVLSKTWFDLTASFPILFFNIRKFTSPETFFKYVEYTTSRFCHQNVTAHEFSLYTIVKEPTELDIVDRCLGLVLKNGVRDLVINISYLSDEQQKYRLPNRLLSVSMLKSLIIRGCDLPSSLFFDVPKFKSLTWLTLEDIQIDEEVIKYFTISCPLLKGFDISRCHGFKCFCVYGHQNLHSVFIFYCTQLERIDIEAPNLGHLWVNMEERGPPRMNLASCKKLRVVTYTGHPSSNNFLSNFPFIETLFFQMEDTSDNLKWSSHSLRTLVLESDCDLEEVELNTPNLVLFIYGSHSRMVTRWSLSRDSTNLKACMECYPNGSLGALWFQKLRLFLDKKNGFKVLNLYIFALHVEKLVELEKLKAIELPPYELEHVGLQLNTSNESSGHVAFVDAILWCCRPRSLTLISSSSLTDFVEQNDDVVKFICEKLLQQEDEGHISIQIVSCHEGKTISFIKKEVVQEEAGMELSKVSGYGDFLMHWIQSKWKQPILRFSDALDPV</sequence>
<dbReference type="Pfam" id="PF23622">
    <property type="entry name" value="LRR_At1g61320_AtMIF1"/>
    <property type="match status" value="1"/>
</dbReference>
<dbReference type="InterPro" id="IPR036047">
    <property type="entry name" value="F-box-like_dom_sf"/>
</dbReference>
<evidence type="ECO:0008006" key="5">
    <source>
        <dbReference type="Google" id="ProtNLM"/>
    </source>
</evidence>
<protein>
    <recommendedName>
        <fullName evidence="5">F-box domain-containing protein</fullName>
    </recommendedName>
</protein>
<accession>A0AAP0H411</accession>
<dbReference type="AlphaFoldDB" id="A0AAP0H411"/>
<dbReference type="SUPFAM" id="SSF81383">
    <property type="entry name" value="F-box domain"/>
    <property type="match status" value="1"/>
</dbReference>
<gene>
    <name evidence="3" type="ORF">SSX86_010045</name>
</gene>
<evidence type="ECO:0000313" key="3">
    <source>
        <dbReference type="EMBL" id="KAK9071476.1"/>
    </source>
</evidence>
<dbReference type="PANTHER" id="PTHR34145">
    <property type="entry name" value="OS02G0105600 PROTEIN"/>
    <property type="match status" value="1"/>
</dbReference>
<feature type="domain" description="F-box" evidence="1">
    <location>
        <begin position="4"/>
        <end position="49"/>
    </location>
</feature>
<dbReference type="InterPro" id="IPR032675">
    <property type="entry name" value="LRR_dom_sf"/>
</dbReference>
<organism evidence="3 4">
    <name type="scientific">Deinandra increscens subsp. villosa</name>
    <dbReference type="NCBI Taxonomy" id="3103831"/>
    <lineage>
        <taxon>Eukaryota</taxon>
        <taxon>Viridiplantae</taxon>
        <taxon>Streptophyta</taxon>
        <taxon>Embryophyta</taxon>
        <taxon>Tracheophyta</taxon>
        <taxon>Spermatophyta</taxon>
        <taxon>Magnoliopsida</taxon>
        <taxon>eudicotyledons</taxon>
        <taxon>Gunneridae</taxon>
        <taxon>Pentapetalae</taxon>
        <taxon>asterids</taxon>
        <taxon>campanulids</taxon>
        <taxon>Asterales</taxon>
        <taxon>Asteraceae</taxon>
        <taxon>Asteroideae</taxon>
        <taxon>Heliantheae alliance</taxon>
        <taxon>Madieae</taxon>
        <taxon>Madiinae</taxon>
        <taxon>Deinandra</taxon>
    </lineage>
</organism>
<evidence type="ECO:0000259" key="2">
    <source>
        <dbReference type="Pfam" id="PF23622"/>
    </source>
</evidence>
<dbReference type="InterPro" id="IPR001810">
    <property type="entry name" value="F-box_dom"/>
</dbReference>
<dbReference type="Gene3D" id="3.80.10.10">
    <property type="entry name" value="Ribonuclease Inhibitor"/>
    <property type="match status" value="1"/>
</dbReference>
<proteinExistence type="predicted"/>
<dbReference type="EMBL" id="JBCNJP010000011">
    <property type="protein sequence ID" value="KAK9071476.1"/>
    <property type="molecule type" value="Genomic_DNA"/>
</dbReference>
<feature type="domain" description="At1g61320/AtMIF1 LRR" evidence="2">
    <location>
        <begin position="81"/>
        <end position="278"/>
    </location>
</feature>
<evidence type="ECO:0000313" key="4">
    <source>
        <dbReference type="Proteomes" id="UP001408789"/>
    </source>
</evidence>
<reference evidence="3 4" key="1">
    <citation type="submission" date="2024-04" db="EMBL/GenBank/DDBJ databases">
        <title>The reference genome of an endangered Asteraceae, Deinandra increscens subsp. villosa, native to the Central Coast of California.</title>
        <authorList>
            <person name="Guilliams M."/>
            <person name="Hasenstab-Lehman K."/>
            <person name="Meyer R."/>
            <person name="Mcevoy S."/>
        </authorList>
    </citation>
    <scope>NUCLEOTIDE SEQUENCE [LARGE SCALE GENOMIC DNA]</scope>
    <source>
        <tissue evidence="3">Leaf</tissue>
    </source>
</reference>
<dbReference type="Proteomes" id="UP001408789">
    <property type="component" value="Unassembled WGS sequence"/>
</dbReference>
<dbReference type="InterPro" id="IPR053772">
    <property type="entry name" value="At1g61320/At1g61330-like"/>
</dbReference>
<evidence type="ECO:0000259" key="1">
    <source>
        <dbReference type="Pfam" id="PF00646"/>
    </source>
</evidence>